<evidence type="ECO:0000259" key="6">
    <source>
        <dbReference type="PROSITE" id="PS50850"/>
    </source>
</evidence>
<evidence type="ECO:0000313" key="9">
    <source>
        <dbReference type="Proteomes" id="UP000009046"/>
    </source>
</evidence>
<gene>
    <name evidence="8" type="primary">8235910</name>
    <name evidence="7" type="ORF">Phum_PHUM311480</name>
</gene>
<dbReference type="OrthoDB" id="2544694at2759"/>
<feature type="transmembrane region" description="Helical" evidence="5">
    <location>
        <begin position="20"/>
        <end position="37"/>
    </location>
</feature>
<comment type="subcellular location">
    <subcellularLocation>
        <location evidence="1">Membrane</location>
        <topology evidence="1">Multi-pass membrane protein</topology>
    </subcellularLocation>
</comment>
<feature type="transmembrane region" description="Helical" evidence="5">
    <location>
        <begin position="114"/>
        <end position="134"/>
    </location>
</feature>
<feature type="domain" description="Major facilitator superfamily (MFS) profile" evidence="6">
    <location>
        <begin position="40"/>
        <end position="496"/>
    </location>
</feature>
<feature type="transmembrane region" description="Helical" evidence="5">
    <location>
        <begin position="177"/>
        <end position="196"/>
    </location>
</feature>
<dbReference type="STRING" id="121224.E0VMK7"/>
<dbReference type="PROSITE" id="PS50850">
    <property type="entry name" value="MFS"/>
    <property type="match status" value="1"/>
</dbReference>
<dbReference type="HOGENOM" id="CLU_001265_33_4_1"/>
<feature type="transmembrane region" description="Helical" evidence="5">
    <location>
        <begin position="232"/>
        <end position="250"/>
    </location>
</feature>
<feature type="transmembrane region" description="Helical" evidence="5">
    <location>
        <begin position="384"/>
        <end position="402"/>
    </location>
</feature>
<evidence type="ECO:0000256" key="3">
    <source>
        <dbReference type="ARBA" id="ARBA00022989"/>
    </source>
</evidence>
<feature type="transmembrane region" description="Helical" evidence="5">
    <location>
        <begin position="443"/>
        <end position="464"/>
    </location>
</feature>
<dbReference type="CDD" id="cd17317">
    <property type="entry name" value="MFS_SLC22"/>
    <property type="match status" value="1"/>
</dbReference>
<feature type="transmembrane region" description="Helical" evidence="5">
    <location>
        <begin position="470"/>
        <end position="491"/>
    </location>
</feature>
<reference evidence="7" key="2">
    <citation type="submission" date="2007-04" db="EMBL/GenBank/DDBJ databases">
        <title>The genome of the human body louse.</title>
        <authorList>
            <consortium name="The Human Body Louse Genome Consortium"/>
            <person name="Kirkness E."/>
            <person name="Walenz B."/>
            <person name="Hass B."/>
            <person name="Bruggner R."/>
            <person name="Strausberg R."/>
        </authorList>
    </citation>
    <scope>NUCLEOTIDE SEQUENCE</scope>
    <source>
        <strain evidence="7">USDA</strain>
    </source>
</reference>
<proteinExistence type="predicted"/>
<evidence type="ECO:0000256" key="2">
    <source>
        <dbReference type="ARBA" id="ARBA00022692"/>
    </source>
</evidence>
<keyword evidence="9" id="KW-1185">Reference proteome</keyword>
<dbReference type="OMA" id="AIMATPY"/>
<dbReference type="CTD" id="8235910"/>
<dbReference type="GO" id="GO:0016020">
    <property type="term" value="C:membrane"/>
    <property type="evidence" value="ECO:0007669"/>
    <property type="project" value="UniProtKB-SubCell"/>
</dbReference>
<dbReference type="KEGG" id="phu:Phum_PHUM311480"/>
<reference evidence="7" key="1">
    <citation type="submission" date="2007-04" db="EMBL/GenBank/DDBJ databases">
        <title>Annotation of Pediculus humanus corporis strain USDA.</title>
        <authorList>
            <person name="Kirkness E."/>
            <person name="Hannick L."/>
            <person name="Hass B."/>
            <person name="Bruggner R."/>
            <person name="Lawson D."/>
            <person name="Bidwell S."/>
            <person name="Joardar V."/>
            <person name="Caler E."/>
            <person name="Walenz B."/>
            <person name="Inman J."/>
            <person name="Schobel S."/>
            <person name="Galinsky K."/>
            <person name="Amedeo P."/>
            <person name="Strausberg R."/>
        </authorList>
    </citation>
    <scope>NUCLEOTIDE SEQUENCE</scope>
    <source>
        <strain evidence="7">USDA</strain>
    </source>
</reference>
<dbReference type="Pfam" id="PF00083">
    <property type="entry name" value="Sugar_tr"/>
    <property type="match status" value="1"/>
</dbReference>
<feature type="transmembrane region" description="Helical" evidence="5">
    <location>
        <begin position="203"/>
        <end position="226"/>
    </location>
</feature>
<feature type="transmembrane region" description="Helical" evidence="5">
    <location>
        <begin position="146"/>
        <end position="171"/>
    </location>
</feature>
<evidence type="ECO:0000256" key="4">
    <source>
        <dbReference type="ARBA" id="ARBA00023136"/>
    </source>
</evidence>
<dbReference type="eggNOG" id="KOG0255">
    <property type="taxonomic scope" value="Eukaryota"/>
</dbReference>
<evidence type="ECO:0000313" key="7">
    <source>
        <dbReference type="EMBL" id="EEB14614.1"/>
    </source>
</evidence>
<reference evidence="8" key="3">
    <citation type="submission" date="2020-05" db="UniProtKB">
        <authorList>
            <consortium name="EnsemblMetazoa"/>
        </authorList>
    </citation>
    <scope>IDENTIFICATION</scope>
    <source>
        <strain evidence="8">USDA</strain>
    </source>
</reference>
<organism>
    <name type="scientific">Pediculus humanus subsp. corporis</name>
    <name type="common">Body louse</name>
    <dbReference type="NCBI Taxonomy" id="121224"/>
    <lineage>
        <taxon>Eukaryota</taxon>
        <taxon>Metazoa</taxon>
        <taxon>Ecdysozoa</taxon>
        <taxon>Arthropoda</taxon>
        <taxon>Hexapoda</taxon>
        <taxon>Insecta</taxon>
        <taxon>Pterygota</taxon>
        <taxon>Neoptera</taxon>
        <taxon>Paraneoptera</taxon>
        <taxon>Psocodea</taxon>
        <taxon>Troctomorpha</taxon>
        <taxon>Phthiraptera</taxon>
        <taxon>Anoplura</taxon>
        <taxon>Pediculidae</taxon>
        <taxon>Pediculus</taxon>
    </lineage>
</organism>
<dbReference type="PANTHER" id="PTHR24064">
    <property type="entry name" value="SOLUTE CARRIER FAMILY 22 MEMBER"/>
    <property type="match status" value="1"/>
</dbReference>
<dbReference type="EnsemblMetazoa" id="PHUM311480-RA">
    <property type="protein sequence ID" value="PHUM311480-PA"/>
    <property type="gene ID" value="PHUM311480"/>
</dbReference>
<dbReference type="FunCoup" id="E0VMK7">
    <property type="interactions" value="6"/>
</dbReference>
<dbReference type="InterPro" id="IPR020846">
    <property type="entry name" value="MFS_dom"/>
</dbReference>
<dbReference type="InterPro" id="IPR036259">
    <property type="entry name" value="MFS_trans_sf"/>
</dbReference>
<feature type="transmembrane region" description="Helical" evidence="5">
    <location>
        <begin position="327"/>
        <end position="347"/>
    </location>
</feature>
<dbReference type="VEuPathDB" id="VectorBase:PHUM311480"/>
<dbReference type="Gene3D" id="1.20.1250.20">
    <property type="entry name" value="MFS general substrate transporter like domains"/>
    <property type="match status" value="1"/>
</dbReference>
<keyword evidence="4 5" id="KW-0472">Membrane</keyword>
<dbReference type="GO" id="GO:0022857">
    <property type="term" value="F:transmembrane transporter activity"/>
    <property type="evidence" value="ECO:0007669"/>
    <property type="project" value="InterPro"/>
</dbReference>
<dbReference type="GeneID" id="8235910"/>
<feature type="transmembrane region" description="Helical" evidence="5">
    <location>
        <begin position="408"/>
        <end position="431"/>
    </location>
</feature>
<dbReference type="InterPro" id="IPR005828">
    <property type="entry name" value="MFS_sugar_transport-like"/>
</dbReference>
<dbReference type="EMBL" id="DS235315">
    <property type="protein sequence ID" value="EEB14614.1"/>
    <property type="molecule type" value="Genomic_DNA"/>
</dbReference>
<dbReference type="RefSeq" id="XP_002427352.1">
    <property type="nucleotide sequence ID" value="XM_002427307.1"/>
</dbReference>
<keyword evidence="2 5" id="KW-0812">Transmembrane</keyword>
<evidence type="ECO:0000256" key="1">
    <source>
        <dbReference type="ARBA" id="ARBA00004141"/>
    </source>
</evidence>
<dbReference type="Proteomes" id="UP000009046">
    <property type="component" value="Unassembled WGS sequence"/>
</dbReference>
<name>E0VMK7_PEDHC</name>
<dbReference type="AlphaFoldDB" id="E0VMK7"/>
<accession>E0VMK7</accession>
<keyword evidence="3 5" id="KW-1133">Transmembrane helix</keyword>
<dbReference type="EMBL" id="AAZO01003614">
    <property type="status" value="NOT_ANNOTATED_CDS"/>
    <property type="molecule type" value="Genomic_DNA"/>
</dbReference>
<dbReference type="InParanoid" id="E0VMK7"/>
<feature type="transmembrane region" description="Helical" evidence="5">
    <location>
        <begin position="359"/>
        <end position="377"/>
    </location>
</feature>
<evidence type="ECO:0000256" key="5">
    <source>
        <dbReference type="SAM" id="Phobius"/>
    </source>
</evidence>
<sequence>MDFDEIYKNYEKFDTYQKMIIYLILLPAVVPCGFHAYNQIFISGKPNFFCINFDRNLSFNEYQENSSIHLNECRTNTTTGKMDNLCDTGSFIYDLSKYSSTVVTEWDLICKNDFLPTLALITFGIGGFIGNYVIGNIQDLYGRKISFYICLVVQIIFSTASAFATSFWIWMLLRFCVGFTVPAILESPFVLAVELVGPKDRTYCTILINIAYSIGLVLLSGIFYMIRDWRNLTLATTLPFLSLFFYWWIMPESPRWLFARGKYDECLKILNKIERVNNIQFESDHVIHLKENFLKVNDNNIDNDKKCSENFGVSYLFRYRNLKRKTILITFIWFSITAVYVGLSYYAPAIGNDDEFFNFFLAGAVELPTYVILWPAMEKIGRRWILSFSMALGGFACSATFFTQNNKIPTLVLYCLGKIGISSSFVVLPLMASEIYPTVVRGIGISFSSVVGQIGPIIIPLINYLGKEYLVFPLLVMGTLLLLGSIASMILPETLNQNLPDTFEESESVENHSYLWRV</sequence>
<dbReference type="SUPFAM" id="SSF103473">
    <property type="entry name" value="MFS general substrate transporter"/>
    <property type="match status" value="1"/>
</dbReference>
<protein>
    <submittedName>
        <fullName evidence="7 8">Organic cation transporter, putative</fullName>
    </submittedName>
</protein>
<evidence type="ECO:0000313" key="8">
    <source>
        <dbReference type="EnsemblMetazoa" id="PHUM311480-PA"/>
    </source>
</evidence>